<reference evidence="12 13" key="1">
    <citation type="submission" date="2015-06" db="EMBL/GenBank/DDBJ databases">
        <title>Draft genome assembly of filamentous brackish cyanobacterium Limnoraphis robusta strain CS-951.</title>
        <authorList>
            <person name="Willis A."/>
            <person name="Parks M."/>
            <person name="Burford M.A."/>
        </authorList>
    </citation>
    <scope>NUCLEOTIDE SEQUENCE [LARGE SCALE GENOMIC DNA]</scope>
    <source>
        <strain evidence="12 13">CS-951</strain>
    </source>
</reference>
<keyword evidence="3 9" id="KW-0597">Phosphoprotein</keyword>
<dbReference type="Pfam" id="PF00512">
    <property type="entry name" value="HisKA"/>
    <property type="match status" value="1"/>
</dbReference>
<dbReference type="Gene3D" id="3.30.565.10">
    <property type="entry name" value="Histidine kinase-like ATPase, C-terminal domain"/>
    <property type="match status" value="1"/>
</dbReference>
<dbReference type="SUPFAM" id="SSF52172">
    <property type="entry name" value="CheY-like"/>
    <property type="match status" value="1"/>
</dbReference>
<dbReference type="InterPro" id="IPR036097">
    <property type="entry name" value="HisK_dim/P_sf"/>
</dbReference>
<comment type="caution">
    <text evidence="12">The sequence shown here is derived from an EMBL/GenBank/DDBJ whole genome shotgun (WGS) entry which is preliminary data.</text>
</comment>
<dbReference type="Pfam" id="PF00072">
    <property type="entry name" value="Response_reg"/>
    <property type="match status" value="1"/>
</dbReference>
<proteinExistence type="predicted"/>
<dbReference type="SMART" id="SM00388">
    <property type="entry name" value="HisKA"/>
    <property type="match status" value="1"/>
</dbReference>
<dbReference type="InterPro" id="IPR004358">
    <property type="entry name" value="Sig_transdc_His_kin-like_C"/>
</dbReference>
<evidence type="ECO:0000259" key="10">
    <source>
        <dbReference type="PROSITE" id="PS50109"/>
    </source>
</evidence>
<dbReference type="SMART" id="SM00387">
    <property type="entry name" value="HATPase_c"/>
    <property type="match status" value="1"/>
</dbReference>
<dbReference type="AlphaFoldDB" id="A0A0F5YGD4"/>
<dbReference type="FunFam" id="3.30.565.10:FF:000037">
    <property type="entry name" value="Hybrid sensor histidine kinase/response regulator"/>
    <property type="match status" value="1"/>
</dbReference>
<dbReference type="Gene3D" id="3.40.50.2300">
    <property type="match status" value="1"/>
</dbReference>
<dbReference type="GO" id="GO:0005524">
    <property type="term" value="F:ATP binding"/>
    <property type="evidence" value="ECO:0007669"/>
    <property type="project" value="UniProtKB-KW"/>
</dbReference>
<evidence type="ECO:0000256" key="4">
    <source>
        <dbReference type="ARBA" id="ARBA00022679"/>
    </source>
</evidence>
<dbReference type="Pfam" id="PF02518">
    <property type="entry name" value="HATPase_c"/>
    <property type="match status" value="1"/>
</dbReference>
<dbReference type="PROSITE" id="PS50109">
    <property type="entry name" value="HIS_KIN"/>
    <property type="match status" value="1"/>
</dbReference>
<evidence type="ECO:0000256" key="7">
    <source>
        <dbReference type="ARBA" id="ARBA00022840"/>
    </source>
</evidence>
<dbReference type="CDD" id="cd17534">
    <property type="entry name" value="REC_DC-like"/>
    <property type="match status" value="1"/>
</dbReference>
<dbReference type="EMBL" id="LATL02000164">
    <property type="protein sequence ID" value="KKD37823.1"/>
    <property type="molecule type" value="Genomic_DNA"/>
</dbReference>
<dbReference type="SUPFAM" id="SSF47384">
    <property type="entry name" value="Homodimeric domain of signal transducing histidine kinase"/>
    <property type="match status" value="1"/>
</dbReference>
<evidence type="ECO:0000259" key="11">
    <source>
        <dbReference type="PROSITE" id="PS50110"/>
    </source>
</evidence>
<keyword evidence="8" id="KW-0902">Two-component regulatory system</keyword>
<keyword evidence="6 12" id="KW-0418">Kinase</keyword>
<keyword evidence="5" id="KW-0547">Nucleotide-binding</keyword>
<dbReference type="InterPro" id="IPR003661">
    <property type="entry name" value="HisK_dim/P_dom"/>
</dbReference>
<evidence type="ECO:0000256" key="8">
    <source>
        <dbReference type="ARBA" id="ARBA00023012"/>
    </source>
</evidence>
<sequence length="372" mass="41614">MSEVKILIVEDELLIAKGLARKLQRLGYTVVDIVSSGEKALEKVAETQPDLVLMDIVIKGEMDGIETAELLHQRFNIPVIYVTAYADDSTLDRAEQTGSYGYLLKPYKERELHATIKLALRKHQAQLEAQKNLENVQLSKEEKSRLLSIASHDLRTPLSAIQMSADLLENYDQKLTTDKKSKHFNRIKSAIKNMNQLLEDVLLLSRSESGKMVFQPVSLNLRQYSSNLADGFQALLTEKHRLEFNYKSDFEGEVMLDEKLLNHILANLLSNAIKYSPDGGTVHFDLIQDSQKVTFRVQDEGIGLPPEYKDKLFQAFERASNVGEIKGTGLGLSIVKQAVDLHGGEITVESEPGTGTTFTVILPWVESSVNLG</sequence>
<evidence type="ECO:0000313" key="12">
    <source>
        <dbReference type="EMBL" id="KKD37823.1"/>
    </source>
</evidence>
<dbReference type="Proteomes" id="UP000033607">
    <property type="component" value="Unassembled WGS sequence"/>
</dbReference>
<comment type="catalytic activity">
    <reaction evidence="1">
        <text>ATP + protein L-histidine = ADP + protein N-phospho-L-histidine.</text>
        <dbReference type="EC" id="2.7.13.3"/>
    </reaction>
</comment>
<dbReference type="CDD" id="cd00082">
    <property type="entry name" value="HisKA"/>
    <property type="match status" value="1"/>
</dbReference>
<dbReference type="InterPro" id="IPR001789">
    <property type="entry name" value="Sig_transdc_resp-reg_receiver"/>
</dbReference>
<dbReference type="SMART" id="SM00448">
    <property type="entry name" value="REC"/>
    <property type="match status" value="1"/>
</dbReference>
<evidence type="ECO:0000256" key="5">
    <source>
        <dbReference type="ARBA" id="ARBA00022741"/>
    </source>
</evidence>
<dbReference type="OrthoDB" id="517825at2"/>
<dbReference type="PANTHER" id="PTHR43711">
    <property type="entry name" value="TWO-COMPONENT HISTIDINE KINASE"/>
    <property type="match status" value="1"/>
</dbReference>
<keyword evidence="4" id="KW-0808">Transferase</keyword>
<evidence type="ECO:0000256" key="9">
    <source>
        <dbReference type="PROSITE-ProRule" id="PRU00169"/>
    </source>
</evidence>
<dbReference type="CDD" id="cd00075">
    <property type="entry name" value="HATPase"/>
    <property type="match status" value="1"/>
</dbReference>
<dbReference type="PANTHER" id="PTHR43711:SF26">
    <property type="entry name" value="SENSOR HISTIDINE KINASE RCSC"/>
    <property type="match status" value="1"/>
</dbReference>
<evidence type="ECO:0000256" key="2">
    <source>
        <dbReference type="ARBA" id="ARBA00012438"/>
    </source>
</evidence>
<dbReference type="InterPro" id="IPR011006">
    <property type="entry name" value="CheY-like_superfamily"/>
</dbReference>
<dbReference type="InterPro" id="IPR036890">
    <property type="entry name" value="HATPase_C_sf"/>
</dbReference>
<dbReference type="RefSeq" id="WP_046278833.1">
    <property type="nucleotide sequence ID" value="NZ_LATL02000164.1"/>
</dbReference>
<dbReference type="GO" id="GO:0000155">
    <property type="term" value="F:phosphorelay sensor kinase activity"/>
    <property type="evidence" value="ECO:0007669"/>
    <property type="project" value="InterPro"/>
</dbReference>
<feature type="modified residue" description="4-aspartylphosphate" evidence="9">
    <location>
        <position position="55"/>
    </location>
</feature>
<organism evidence="12 13">
    <name type="scientific">Limnoraphis robusta CS-951</name>
    <dbReference type="NCBI Taxonomy" id="1637645"/>
    <lineage>
        <taxon>Bacteria</taxon>
        <taxon>Bacillati</taxon>
        <taxon>Cyanobacteriota</taxon>
        <taxon>Cyanophyceae</taxon>
        <taxon>Oscillatoriophycideae</taxon>
        <taxon>Oscillatoriales</taxon>
        <taxon>Sirenicapillariaceae</taxon>
        <taxon>Limnoraphis</taxon>
    </lineage>
</organism>
<dbReference type="PRINTS" id="PR00344">
    <property type="entry name" value="BCTRLSENSOR"/>
</dbReference>
<evidence type="ECO:0000256" key="3">
    <source>
        <dbReference type="ARBA" id="ARBA00022553"/>
    </source>
</evidence>
<feature type="domain" description="Response regulatory" evidence="11">
    <location>
        <begin position="5"/>
        <end position="120"/>
    </location>
</feature>
<dbReference type="InterPro" id="IPR005467">
    <property type="entry name" value="His_kinase_dom"/>
</dbReference>
<gene>
    <name evidence="12" type="ORF">WN50_12275</name>
</gene>
<accession>A0A0F5YGD4</accession>
<name>A0A0F5YGD4_9CYAN</name>
<evidence type="ECO:0000256" key="1">
    <source>
        <dbReference type="ARBA" id="ARBA00000085"/>
    </source>
</evidence>
<dbReference type="SUPFAM" id="SSF55874">
    <property type="entry name" value="ATPase domain of HSP90 chaperone/DNA topoisomerase II/histidine kinase"/>
    <property type="match status" value="1"/>
</dbReference>
<dbReference type="EC" id="2.7.13.3" evidence="2"/>
<dbReference type="InterPro" id="IPR050736">
    <property type="entry name" value="Sensor_HK_Regulatory"/>
</dbReference>
<dbReference type="InterPro" id="IPR003594">
    <property type="entry name" value="HATPase_dom"/>
</dbReference>
<evidence type="ECO:0000313" key="13">
    <source>
        <dbReference type="Proteomes" id="UP000033607"/>
    </source>
</evidence>
<evidence type="ECO:0000256" key="6">
    <source>
        <dbReference type="ARBA" id="ARBA00022777"/>
    </source>
</evidence>
<dbReference type="PROSITE" id="PS50110">
    <property type="entry name" value="RESPONSE_REGULATORY"/>
    <property type="match status" value="1"/>
</dbReference>
<protein>
    <recommendedName>
        <fullName evidence="2">histidine kinase</fullName>
        <ecNumber evidence="2">2.7.13.3</ecNumber>
    </recommendedName>
</protein>
<feature type="domain" description="Histidine kinase" evidence="10">
    <location>
        <begin position="149"/>
        <end position="366"/>
    </location>
</feature>
<dbReference type="Gene3D" id="1.10.287.130">
    <property type="match status" value="1"/>
</dbReference>
<dbReference type="PATRIC" id="fig|1637645.4.peg.3265"/>
<keyword evidence="7" id="KW-0067">ATP-binding</keyword>